<dbReference type="PANTHER" id="PTHR13208">
    <property type="entry name" value="MEDIATOR OF RNA POLYMERASE II TRANSCRIPTION SUBUNIT 4"/>
    <property type="match status" value="1"/>
</dbReference>
<evidence type="ECO:0000313" key="10">
    <source>
        <dbReference type="EMBL" id="KXN71750.1"/>
    </source>
</evidence>
<comment type="subunit">
    <text evidence="8">Component of the Mediator complex.</text>
</comment>
<evidence type="ECO:0000256" key="2">
    <source>
        <dbReference type="ARBA" id="ARBA00009626"/>
    </source>
</evidence>
<reference evidence="10 11" key="1">
    <citation type="journal article" date="2015" name="Genome Biol. Evol.">
        <title>Phylogenomic analyses indicate that early fungi evolved digesting cell walls of algal ancestors of land plants.</title>
        <authorList>
            <person name="Chang Y."/>
            <person name="Wang S."/>
            <person name="Sekimoto S."/>
            <person name="Aerts A.L."/>
            <person name="Choi C."/>
            <person name="Clum A."/>
            <person name="LaButti K.M."/>
            <person name="Lindquist E.A."/>
            <person name="Yee Ngan C."/>
            <person name="Ohm R.A."/>
            <person name="Salamov A.A."/>
            <person name="Grigoriev I.V."/>
            <person name="Spatafora J.W."/>
            <person name="Berbee M.L."/>
        </authorList>
    </citation>
    <scope>NUCLEOTIDE SEQUENCE [LARGE SCALE GENOMIC DNA]</scope>
    <source>
        <strain evidence="10 11">NRRL 28638</strain>
    </source>
</reference>
<sequence length="276" mass="31213">MSTNLPPVQAQNPNSTIPPINLERIEDPKNPFFKTSLKAYMNDLLKQYLQSIQKLFKLINGTIEGKTNSLPNIPEALNDLLEVNEKLNSALPYLINHRRIQAHLDAIDHELVKEERAVFKMIEQLQVAKANLYQLISKAEGKQSEIEKDRVVDIPTVLSYAQRISATTSAPPNFDNQSRNIPAEPPYPGEVVMRSGLLAHPDLIQPLRSKLDRDGEAVDMLNLDQSEVKVDDDEQFIHKDDADRVYSHFGTDHSAPRDSEKVKALFDEFDFSGSDE</sequence>
<dbReference type="Proteomes" id="UP000070444">
    <property type="component" value="Unassembled WGS sequence"/>
</dbReference>
<comment type="similarity">
    <text evidence="2 8">Belongs to the Mediator complex subunit 4 family.</text>
</comment>
<dbReference type="PANTHER" id="PTHR13208:SF2">
    <property type="entry name" value="MEDIATOR OF RNA POLYMERASE II TRANSCRIPTION SUBUNIT 4"/>
    <property type="match status" value="1"/>
</dbReference>
<accession>A0A137P9S4</accession>
<evidence type="ECO:0000256" key="6">
    <source>
        <dbReference type="ARBA" id="ARBA00023242"/>
    </source>
</evidence>
<evidence type="ECO:0000313" key="11">
    <source>
        <dbReference type="Proteomes" id="UP000070444"/>
    </source>
</evidence>
<evidence type="ECO:0000256" key="7">
    <source>
        <dbReference type="ARBA" id="ARBA00031257"/>
    </source>
</evidence>
<feature type="region of interest" description="Disordered" evidence="9">
    <location>
        <begin position="1"/>
        <end position="22"/>
    </location>
</feature>
<dbReference type="OrthoDB" id="1929813at2759"/>
<dbReference type="GO" id="GO:0070847">
    <property type="term" value="C:core mediator complex"/>
    <property type="evidence" value="ECO:0007669"/>
    <property type="project" value="TreeGrafter"/>
</dbReference>
<evidence type="ECO:0000256" key="4">
    <source>
        <dbReference type="ARBA" id="ARBA00023015"/>
    </source>
</evidence>
<name>A0A137P9S4_CONC2</name>
<comment type="function">
    <text evidence="8">Component of the Mediator complex, a coactivator involved in the regulated transcription of nearly all RNA polymerase II-dependent genes. Mediator functions as a bridge to convey information from gene-specific regulatory proteins to the basal RNA polymerase II transcription machinery. Mediator is recruited to promoters by direct interactions with regulatory proteins and serves as a scaffold for the assembly of a functional preinitiation complex with RNA polymerase II and the general transcription factors.</text>
</comment>
<feature type="compositionally biased region" description="Polar residues" evidence="9">
    <location>
        <begin position="1"/>
        <end position="18"/>
    </location>
</feature>
<evidence type="ECO:0000256" key="3">
    <source>
        <dbReference type="ARBA" id="ARBA00020629"/>
    </source>
</evidence>
<evidence type="ECO:0000256" key="9">
    <source>
        <dbReference type="SAM" id="MobiDB-lite"/>
    </source>
</evidence>
<gene>
    <name evidence="8" type="primary">MED4</name>
    <name evidence="10" type="ORF">CONCODRAFT_78182</name>
</gene>
<proteinExistence type="inferred from homology"/>
<evidence type="ECO:0000256" key="8">
    <source>
        <dbReference type="RuleBase" id="RU364141"/>
    </source>
</evidence>
<protein>
    <recommendedName>
        <fullName evidence="3 8">Mediator of RNA polymerase II transcription subunit 4</fullName>
    </recommendedName>
    <alternativeName>
        <fullName evidence="7 8">Mediator complex subunit 4</fullName>
    </alternativeName>
</protein>
<keyword evidence="11" id="KW-1185">Reference proteome</keyword>
<comment type="subcellular location">
    <subcellularLocation>
        <location evidence="1 8">Nucleus</location>
    </subcellularLocation>
</comment>
<dbReference type="GO" id="GO:0016592">
    <property type="term" value="C:mediator complex"/>
    <property type="evidence" value="ECO:0007669"/>
    <property type="project" value="InterPro"/>
</dbReference>
<dbReference type="GO" id="GO:0003712">
    <property type="term" value="F:transcription coregulator activity"/>
    <property type="evidence" value="ECO:0007669"/>
    <property type="project" value="InterPro"/>
</dbReference>
<keyword evidence="4 8" id="KW-0805">Transcription regulation</keyword>
<keyword evidence="5 8" id="KW-0804">Transcription</keyword>
<organism evidence="10 11">
    <name type="scientific">Conidiobolus coronatus (strain ATCC 28846 / CBS 209.66 / NRRL 28638)</name>
    <name type="common">Delacroixia coronata</name>
    <dbReference type="NCBI Taxonomy" id="796925"/>
    <lineage>
        <taxon>Eukaryota</taxon>
        <taxon>Fungi</taxon>
        <taxon>Fungi incertae sedis</taxon>
        <taxon>Zoopagomycota</taxon>
        <taxon>Entomophthoromycotina</taxon>
        <taxon>Entomophthoromycetes</taxon>
        <taxon>Entomophthorales</taxon>
        <taxon>Ancylistaceae</taxon>
        <taxon>Conidiobolus</taxon>
    </lineage>
</organism>
<dbReference type="EMBL" id="KQ964468">
    <property type="protein sequence ID" value="KXN71750.1"/>
    <property type="molecule type" value="Genomic_DNA"/>
</dbReference>
<dbReference type="STRING" id="796925.A0A137P9S4"/>
<dbReference type="GO" id="GO:0006357">
    <property type="term" value="P:regulation of transcription by RNA polymerase II"/>
    <property type="evidence" value="ECO:0007669"/>
    <property type="project" value="InterPro"/>
</dbReference>
<dbReference type="InterPro" id="IPR019258">
    <property type="entry name" value="Mediator_Med4"/>
</dbReference>
<dbReference type="AlphaFoldDB" id="A0A137P9S4"/>
<keyword evidence="8" id="KW-0010">Activator</keyword>
<evidence type="ECO:0000256" key="1">
    <source>
        <dbReference type="ARBA" id="ARBA00004123"/>
    </source>
</evidence>
<evidence type="ECO:0000256" key="5">
    <source>
        <dbReference type="ARBA" id="ARBA00023163"/>
    </source>
</evidence>
<dbReference type="Pfam" id="PF10018">
    <property type="entry name" value="Med4"/>
    <property type="match status" value="1"/>
</dbReference>
<keyword evidence="6 8" id="KW-0539">Nucleus</keyword>